<dbReference type="Proteomes" id="UP000789342">
    <property type="component" value="Unassembled WGS sequence"/>
</dbReference>
<gene>
    <name evidence="1" type="ORF">AMORRO_LOCUS10924</name>
</gene>
<name>A0A9N9EIU8_9GLOM</name>
<keyword evidence="2" id="KW-1185">Reference proteome</keyword>
<organism evidence="1 2">
    <name type="scientific">Acaulospora morrowiae</name>
    <dbReference type="NCBI Taxonomy" id="94023"/>
    <lineage>
        <taxon>Eukaryota</taxon>
        <taxon>Fungi</taxon>
        <taxon>Fungi incertae sedis</taxon>
        <taxon>Mucoromycota</taxon>
        <taxon>Glomeromycotina</taxon>
        <taxon>Glomeromycetes</taxon>
        <taxon>Diversisporales</taxon>
        <taxon>Acaulosporaceae</taxon>
        <taxon>Acaulospora</taxon>
    </lineage>
</organism>
<evidence type="ECO:0000313" key="2">
    <source>
        <dbReference type="Proteomes" id="UP000789342"/>
    </source>
</evidence>
<comment type="caution">
    <text evidence="1">The sequence shown here is derived from an EMBL/GenBank/DDBJ whole genome shotgun (WGS) entry which is preliminary data.</text>
</comment>
<evidence type="ECO:0000313" key="1">
    <source>
        <dbReference type="EMBL" id="CAG8673549.1"/>
    </source>
</evidence>
<dbReference type="AlphaFoldDB" id="A0A9N9EIU8"/>
<proteinExistence type="predicted"/>
<feature type="non-terminal residue" evidence="1">
    <location>
        <position position="247"/>
    </location>
</feature>
<reference evidence="1" key="1">
    <citation type="submission" date="2021-06" db="EMBL/GenBank/DDBJ databases">
        <authorList>
            <person name="Kallberg Y."/>
            <person name="Tangrot J."/>
            <person name="Rosling A."/>
        </authorList>
    </citation>
    <scope>NUCLEOTIDE SEQUENCE</scope>
    <source>
        <strain evidence="1">CL551</strain>
    </source>
</reference>
<accession>A0A9N9EIU8</accession>
<dbReference type="EMBL" id="CAJVPV010012922">
    <property type="protein sequence ID" value="CAG8673549.1"/>
    <property type="molecule type" value="Genomic_DNA"/>
</dbReference>
<sequence>ALSNFGQTGESRECVFHYFEVVNGHSGMSYIFVNQGWIRRTCILEFREKKKRIHRFIHHCSQAEVTSIGYMLPALRRSDVYPFDKNIDQSFQGQIVVRCARRVKRKIERKDLLSVLVHEGHNRKGLERVLLRRTTITMPERRYGQTHPPHDTSSCPACASKEKNDMIRESDMVIYFYLFRLNSSNLASSRGSKDHGIYGNLRSGHPSELMDSNIRAQTRRHISSTSFTEVFLHLFSHNGLSRPQLTV</sequence>
<protein>
    <submittedName>
        <fullName evidence="1">9956_t:CDS:1</fullName>
    </submittedName>
</protein>